<dbReference type="AlphaFoldDB" id="A0A8J8MNY4"/>
<dbReference type="InterPro" id="IPR036034">
    <property type="entry name" value="PDZ_sf"/>
</dbReference>
<dbReference type="GO" id="GO:0006508">
    <property type="term" value="P:proteolysis"/>
    <property type="evidence" value="ECO:0007669"/>
    <property type="project" value="UniProtKB-KW"/>
</dbReference>
<accession>A0A8J8MNY4</accession>
<keyword evidence="4" id="KW-0472">Membrane</keyword>
<dbReference type="PROSITE" id="PS50106">
    <property type="entry name" value="PDZ"/>
    <property type="match status" value="1"/>
</dbReference>
<feature type="compositionally biased region" description="Polar residues" evidence="3">
    <location>
        <begin position="160"/>
        <end position="174"/>
    </location>
</feature>
<dbReference type="InterPro" id="IPR051201">
    <property type="entry name" value="Chloro_Bact_Ser_Proteases"/>
</dbReference>
<gene>
    <name evidence="6" type="ORF">HZI73_25405</name>
</gene>
<dbReference type="RefSeq" id="WP_212696132.1">
    <property type="nucleotide sequence ID" value="NZ_CP058649.1"/>
</dbReference>
<evidence type="ECO:0000256" key="1">
    <source>
        <dbReference type="ARBA" id="ARBA00022670"/>
    </source>
</evidence>
<feature type="compositionally biased region" description="Basic and acidic residues" evidence="3">
    <location>
        <begin position="56"/>
        <end position="68"/>
    </location>
</feature>
<keyword evidence="7" id="KW-1185">Reference proteome</keyword>
<dbReference type="Proteomes" id="UP000683246">
    <property type="component" value="Chromosome"/>
</dbReference>
<dbReference type="InterPro" id="IPR001940">
    <property type="entry name" value="Peptidase_S1C"/>
</dbReference>
<evidence type="ECO:0000256" key="4">
    <source>
        <dbReference type="SAM" id="Phobius"/>
    </source>
</evidence>
<keyword evidence="1" id="KW-0645">Protease</keyword>
<dbReference type="PANTHER" id="PTHR43343:SF3">
    <property type="entry name" value="PROTEASE DO-LIKE 8, CHLOROPLASTIC"/>
    <property type="match status" value="1"/>
</dbReference>
<dbReference type="InterPro" id="IPR001478">
    <property type="entry name" value="PDZ"/>
</dbReference>
<dbReference type="SUPFAM" id="SSF50156">
    <property type="entry name" value="PDZ domain-like"/>
    <property type="match status" value="1"/>
</dbReference>
<sequence length="511" mass="56510">MSEFKDYHDNNLHSNPKPEPDDRPINETVNHTGTQTNNFTDDREDDNISRTQPTYHRQEQEAYRHDNKAHGVEHDYVPVQSRQQTYQSHCFKETVKNDRKTRKPYVFRKVVAFLLIAVLCGGAFQVGSVFTKPIVEKYLGSDTNDKSNDSNFSFEDDTNLTRTTTDANGDNNLQELDSRLTDTSKNYYVSPVIEIAENVRPSIVTIITTVSSRDWFNNQFDQPGAAGSGIIFKETDEDILIVTNFHVIDNAKKVDISFNESESVSASLVGYEPDYDLAVLSVAKKDMKKDILDNIRIATLGDSSKLKVGELAVAIGNPLGKGDTVTVGYISALNRSLGSVDKNVQYIQTDAAINPGNSGGALVNSKSEVIGINSIKLASTEVEGMGFAIPITEAKDVIEDIMNQVKRPVLGISGININESMAEAYNIPIGVLVKQVEPNSGADKGGIQPEDIIFEFNGVTIFNFDELSAELEKYEVGDTVSVKVNRKQGNKFVQIPLKVKLSDRRSITLQP</sequence>
<dbReference type="Pfam" id="PF13365">
    <property type="entry name" value="Trypsin_2"/>
    <property type="match status" value="1"/>
</dbReference>
<feature type="compositionally biased region" description="Basic and acidic residues" evidence="3">
    <location>
        <begin position="1"/>
        <end position="25"/>
    </location>
</feature>
<feature type="transmembrane region" description="Helical" evidence="4">
    <location>
        <begin position="106"/>
        <end position="124"/>
    </location>
</feature>
<feature type="domain" description="PDZ" evidence="5">
    <location>
        <begin position="402"/>
        <end position="488"/>
    </location>
</feature>
<feature type="region of interest" description="Disordered" evidence="3">
    <location>
        <begin position="1"/>
        <end position="68"/>
    </location>
</feature>
<evidence type="ECO:0000313" key="6">
    <source>
        <dbReference type="EMBL" id="QUI25427.1"/>
    </source>
</evidence>
<keyword evidence="2" id="KW-0378">Hydrolase</keyword>
<dbReference type="Gene3D" id="2.30.42.10">
    <property type="match status" value="1"/>
</dbReference>
<dbReference type="KEGG" id="vpy:HZI73_25405"/>
<dbReference type="PANTHER" id="PTHR43343">
    <property type="entry name" value="PEPTIDASE S12"/>
    <property type="match status" value="1"/>
</dbReference>
<evidence type="ECO:0000313" key="7">
    <source>
        <dbReference type="Proteomes" id="UP000683246"/>
    </source>
</evidence>
<evidence type="ECO:0000256" key="2">
    <source>
        <dbReference type="ARBA" id="ARBA00022801"/>
    </source>
</evidence>
<keyword evidence="4" id="KW-0812">Transmembrane</keyword>
<dbReference type="SMART" id="SM00228">
    <property type="entry name" value="PDZ"/>
    <property type="match status" value="1"/>
</dbReference>
<dbReference type="Pfam" id="PF13180">
    <property type="entry name" value="PDZ_2"/>
    <property type="match status" value="1"/>
</dbReference>
<dbReference type="EMBL" id="CP058649">
    <property type="protein sequence ID" value="QUI25427.1"/>
    <property type="molecule type" value="Genomic_DNA"/>
</dbReference>
<feature type="compositionally biased region" description="Polar residues" evidence="3">
    <location>
        <begin position="27"/>
        <end position="39"/>
    </location>
</feature>
<dbReference type="PRINTS" id="PR00834">
    <property type="entry name" value="PROTEASES2C"/>
</dbReference>
<evidence type="ECO:0000259" key="5">
    <source>
        <dbReference type="PROSITE" id="PS50106"/>
    </source>
</evidence>
<reference evidence="6" key="1">
    <citation type="submission" date="2020-07" db="EMBL/GenBank/DDBJ databases">
        <title>Vallitalea pronyensis genome.</title>
        <authorList>
            <person name="Postec A."/>
        </authorList>
    </citation>
    <scope>NUCLEOTIDE SEQUENCE</scope>
    <source>
        <strain evidence="6">FatNI3</strain>
    </source>
</reference>
<organism evidence="6 7">
    <name type="scientific">Vallitalea pronyensis</name>
    <dbReference type="NCBI Taxonomy" id="1348613"/>
    <lineage>
        <taxon>Bacteria</taxon>
        <taxon>Bacillati</taxon>
        <taxon>Bacillota</taxon>
        <taxon>Clostridia</taxon>
        <taxon>Lachnospirales</taxon>
        <taxon>Vallitaleaceae</taxon>
        <taxon>Vallitalea</taxon>
    </lineage>
</organism>
<dbReference type="SUPFAM" id="SSF50494">
    <property type="entry name" value="Trypsin-like serine proteases"/>
    <property type="match status" value="1"/>
</dbReference>
<dbReference type="Gene3D" id="2.40.10.120">
    <property type="match status" value="1"/>
</dbReference>
<evidence type="ECO:0000256" key="3">
    <source>
        <dbReference type="SAM" id="MobiDB-lite"/>
    </source>
</evidence>
<proteinExistence type="predicted"/>
<feature type="region of interest" description="Disordered" evidence="3">
    <location>
        <begin position="146"/>
        <end position="174"/>
    </location>
</feature>
<keyword evidence="4" id="KW-1133">Transmembrane helix</keyword>
<dbReference type="GO" id="GO:0004252">
    <property type="term" value="F:serine-type endopeptidase activity"/>
    <property type="evidence" value="ECO:0007669"/>
    <property type="project" value="InterPro"/>
</dbReference>
<protein>
    <submittedName>
        <fullName evidence="6">Trypsin-like peptidase domain-containing protein</fullName>
    </submittedName>
</protein>
<dbReference type="InterPro" id="IPR009003">
    <property type="entry name" value="Peptidase_S1_PA"/>
</dbReference>
<name>A0A8J8MNY4_9FIRM</name>